<keyword evidence="9" id="KW-1185">Reference proteome</keyword>
<evidence type="ECO:0000259" key="7">
    <source>
        <dbReference type="Pfam" id="PF00849"/>
    </source>
</evidence>
<dbReference type="InterPro" id="IPR036986">
    <property type="entry name" value="S4_RNA-bd_sf"/>
</dbReference>
<dbReference type="SUPFAM" id="SSF55120">
    <property type="entry name" value="Pseudouridine synthase"/>
    <property type="match status" value="1"/>
</dbReference>
<dbReference type="PROSITE" id="PS50889">
    <property type="entry name" value="S4"/>
    <property type="match status" value="1"/>
</dbReference>
<dbReference type="Pfam" id="PF00849">
    <property type="entry name" value="PseudoU_synth_2"/>
    <property type="match status" value="1"/>
</dbReference>
<proteinExistence type="inferred from homology"/>
<dbReference type="EMBL" id="CP104064">
    <property type="protein sequence ID" value="WAH35118.1"/>
    <property type="molecule type" value="Genomic_DNA"/>
</dbReference>
<dbReference type="CDD" id="cd00165">
    <property type="entry name" value="S4"/>
    <property type="match status" value="1"/>
</dbReference>
<reference evidence="8" key="1">
    <citation type="submission" date="2022-08" db="EMBL/GenBank/DDBJ databases">
        <title>Alicyclobacillus dauci DSM2870, complete genome.</title>
        <authorList>
            <person name="Wang Q."/>
            <person name="Cai R."/>
            <person name="Wang Z."/>
        </authorList>
    </citation>
    <scope>NUCLEOTIDE SEQUENCE</scope>
    <source>
        <strain evidence="8">DSM 28700</strain>
    </source>
</reference>
<dbReference type="Gene3D" id="3.30.2350.10">
    <property type="entry name" value="Pseudouridine synthase"/>
    <property type="match status" value="1"/>
</dbReference>
<protein>
    <recommendedName>
        <fullName evidence="4">RNA pseudouridylate synthase</fullName>
    </recommendedName>
    <alternativeName>
        <fullName evidence="5">RNA-uridine isomerase</fullName>
    </alternativeName>
</protein>
<comment type="catalytic activity">
    <reaction evidence="1">
        <text>a uridine in RNA = a pseudouridine in RNA</text>
        <dbReference type="Rhea" id="RHEA:48348"/>
        <dbReference type="Rhea" id="RHEA-COMP:12068"/>
        <dbReference type="Rhea" id="RHEA-COMP:12069"/>
        <dbReference type="ChEBI" id="CHEBI:65314"/>
        <dbReference type="ChEBI" id="CHEBI:65315"/>
    </reaction>
</comment>
<keyword evidence="6" id="KW-0694">RNA-binding</keyword>
<dbReference type="PANTHER" id="PTHR21600:SF71">
    <property type="entry name" value="PSEUDOURIDINE SYNTHASE"/>
    <property type="match status" value="1"/>
</dbReference>
<dbReference type="InterPro" id="IPR006145">
    <property type="entry name" value="PsdUridine_synth_RsuA/RluA"/>
</dbReference>
<evidence type="ECO:0000256" key="5">
    <source>
        <dbReference type="ARBA" id="ARBA00033164"/>
    </source>
</evidence>
<comment type="similarity">
    <text evidence="2">Belongs to the pseudouridine synthase RluA family.</text>
</comment>
<keyword evidence="3" id="KW-0413">Isomerase</keyword>
<evidence type="ECO:0000256" key="4">
    <source>
        <dbReference type="ARBA" id="ARBA00031870"/>
    </source>
</evidence>
<dbReference type="RefSeq" id="WP_268042024.1">
    <property type="nucleotide sequence ID" value="NZ_CP104064.1"/>
</dbReference>
<dbReference type="Proteomes" id="UP001164803">
    <property type="component" value="Chromosome"/>
</dbReference>
<feature type="domain" description="Pseudouridine synthase RsuA/RluA-like" evidence="7">
    <location>
        <begin position="84"/>
        <end position="239"/>
    </location>
</feature>
<evidence type="ECO:0000313" key="8">
    <source>
        <dbReference type="EMBL" id="WAH35118.1"/>
    </source>
</evidence>
<evidence type="ECO:0000313" key="9">
    <source>
        <dbReference type="Proteomes" id="UP001164803"/>
    </source>
</evidence>
<accession>A0ABY6YXZ7</accession>
<dbReference type="Gene3D" id="3.10.290.10">
    <property type="entry name" value="RNA-binding S4 domain"/>
    <property type="match status" value="1"/>
</dbReference>
<gene>
    <name evidence="8" type="ORF">NZD86_12385</name>
</gene>
<dbReference type="CDD" id="cd02869">
    <property type="entry name" value="PseudoU_synth_RluA_like"/>
    <property type="match status" value="1"/>
</dbReference>
<evidence type="ECO:0000256" key="6">
    <source>
        <dbReference type="PROSITE-ProRule" id="PRU00182"/>
    </source>
</evidence>
<evidence type="ECO:0000256" key="2">
    <source>
        <dbReference type="ARBA" id="ARBA00010876"/>
    </source>
</evidence>
<evidence type="ECO:0000256" key="3">
    <source>
        <dbReference type="ARBA" id="ARBA00023235"/>
    </source>
</evidence>
<dbReference type="InterPro" id="IPR050188">
    <property type="entry name" value="RluA_PseudoU_synthase"/>
</dbReference>
<evidence type="ECO:0000256" key="1">
    <source>
        <dbReference type="ARBA" id="ARBA00000073"/>
    </source>
</evidence>
<dbReference type="PANTHER" id="PTHR21600">
    <property type="entry name" value="MITOCHONDRIAL RNA PSEUDOURIDINE SYNTHASE"/>
    <property type="match status" value="1"/>
</dbReference>
<organism evidence="8 9">
    <name type="scientific">Alicyclobacillus dauci</name>
    <dbReference type="NCBI Taxonomy" id="1475485"/>
    <lineage>
        <taxon>Bacteria</taxon>
        <taxon>Bacillati</taxon>
        <taxon>Bacillota</taxon>
        <taxon>Bacilli</taxon>
        <taxon>Bacillales</taxon>
        <taxon>Alicyclobacillaceae</taxon>
        <taxon>Alicyclobacillus</taxon>
    </lineage>
</organism>
<sequence length="323" mass="36298">MYKFTVTEKEAGRKLSTLLANQHGMSRRLIRRSIGVDGIKRNGQRVMLSAVVQAGDEITVEFPEEVSNVEPEAMTLDICYEDNDVLVVNKPAGILTHPSARERTGSLLAGVAAYLSPQGLVPHSVHRLDKYTSGAILYAKHAHAHHLLDMALRSNLVHRHYVALVYIADDTLVPREKRTLEDYIAQDPNKPSRRVIGDENTGQMAVTHVQAIASIGNLHVCVFQLETGRTHQIRLQMASRGMPLVGDRDYTYAFSGEPPTDEARYYERVLPHQALHAYRLRWKIPTNHVEHDVYAPPTTELEELWSLFGGAVRLRELTERASS</sequence>
<name>A0ABY6YXZ7_9BACL</name>
<dbReference type="InterPro" id="IPR020103">
    <property type="entry name" value="PsdUridine_synth_cat_dom_sf"/>
</dbReference>